<dbReference type="InterPro" id="IPR006015">
    <property type="entry name" value="Universal_stress_UspA"/>
</dbReference>
<dbReference type="PANTHER" id="PTHR46268:SF15">
    <property type="entry name" value="UNIVERSAL STRESS PROTEIN HP_0031"/>
    <property type="match status" value="1"/>
</dbReference>
<dbReference type="SUPFAM" id="SSF52402">
    <property type="entry name" value="Adenine nucleotide alpha hydrolases-like"/>
    <property type="match status" value="2"/>
</dbReference>
<dbReference type="Gene3D" id="3.40.50.12370">
    <property type="match status" value="1"/>
</dbReference>
<evidence type="ECO:0000256" key="1">
    <source>
        <dbReference type="ARBA" id="ARBA00008791"/>
    </source>
</evidence>
<comment type="caution">
    <text evidence="3">The sequence shown here is derived from an EMBL/GenBank/DDBJ whole genome shotgun (WGS) entry which is preliminary data.</text>
</comment>
<dbReference type="Proteomes" id="UP000317646">
    <property type="component" value="Unassembled WGS sequence"/>
</dbReference>
<dbReference type="EMBL" id="RCYZ01000018">
    <property type="protein sequence ID" value="TPG57991.1"/>
    <property type="molecule type" value="Genomic_DNA"/>
</dbReference>
<proteinExistence type="inferred from homology"/>
<feature type="domain" description="UspA" evidence="2">
    <location>
        <begin position="1"/>
        <end position="138"/>
    </location>
</feature>
<dbReference type="CDD" id="cd00293">
    <property type="entry name" value="USP-like"/>
    <property type="match status" value="1"/>
</dbReference>
<dbReference type="Pfam" id="PF00582">
    <property type="entry name" value="Usp"/>
    <property type="match status" value="2"/>
</dbReference>
<reference evidence="3 4" key="1">
    <citation type="journal article" date="2019" name="Environ. Microbiol.">
        <title>Species interactions and distinct microbial communities in high Arctic permafrost affected cryosols are associated with the CH4 and CO2 gas fluxes.</title>
        <authorList>
            <person name="Altshuler I."/>
            <person name="Hamel J."/>
            <person name="Turney S."/>
            <person name="Magnuson E."/>
            <person name="Levesque R."/>
            <person name="Greer C."/>
            <person name="Whyte L.G."/>
        </authorList>
    </citation>
    <scope>NUCLEOTIDE SEQUENCE [LARGE SCALE GENOMIC DNA]</scope>
    <source>
        <strain evidence="3 4">S9.2P</strain>
    </source>
</reference>
<dbReference type="PRINTS" id="PR01438">
    <property type="entry name" value="UNVRSLSTRESS"/>
</dbReference>
<feature type="domain" description="UspA" evidence="2">
    <location>
        <begin position="152"/>
        <end position="277"/>
    </location>
</feature>
<dbReference type="OrthoDB" id="871451at2"/>
<dbReference type="AlphaFoldDB" id="A0A502G8K8"/>
<accession>A0A502G8K8</accession>
<gene>
    <name evidence="3" type="ORF">EAH73_22625</name>
</gene>
<dbReference type="PANTHER" id="PTHR46268">
    <property type="entry name" value="STRESS RESPONSE PROTEIN NHAX"/>
    <property type="match status" value="1"/>
</dbReference>
<dbReference type="InterPro" id="IPR006016">
    <property type="entry name" value="UspA"/>
</dbReference>
<comment type="similarity">
    <text evidence="1">Belongs to the universal stress protein A family.</text>
</comment>
<evidence type="ECO:0000313" key="3">
    <source>
        <dbReference type="EMBL" id="TPG57991.1"/>
    </source>
</evidence>
<organism evidence="3 4">
    <name type="scientific">Hymenobacter nivis</name>
    <dbReference type="NCBI Taxonomy" id="1850093"/>
    <lineage>
        <taxon>Bacteria</taxon>
        <taxon>Pseudomonadati</taxon>
        <taxon>Bacteroidota</taxon>
        <taxon>Cytophagia</taxon>
        <taxon>Cytophagales</taxon>
        <taxon>Hymenobacteraceae</taxon>
        <taxon>Hymenobacter</taxon>
    </lineage>
</organism>
<evidence type="ECO:0000313" key="4">
    <source>
        <dbReference type="Proteomes" id="UP000317646"/>
    </source>
</evidence>
<sequence>MNSSILVLANLPEAAAHTARYAAALGRPLGLHLALLHCYLYPTLLEPALVGEVVEQLDRNEAETLAALRALASRLPVPAEVLEATGLLDDDVAAAVRRCHPLLLAMGRGPEQGLLDDLLRSQLLPVLRATGRPVLLVPAATLATAGALGVPRRVLVAVDGEPFALAAASRNLGGLLSSWAAAYTVTQVLRGSDAAARSSHLALADVRASQLLPPATPLDLYEVADAAPAAGILQALADTQADMLVLIARPRSFWGELFHRSVTAAVLRHCPVPVLLLPAVE</sequence>
<name>A0A502G8K8_9BACT</name>
<protein>
    <submittedName>
        <fullName evidence="3">Universal stress protein</fullName>
    </submittedName>
</protein>
<evidence type="ECO:0000259" key="2">
    <source>
        <dbReference type="Pfam" id="PF00582"/>
    </source>
</evidence>
<keyword evidence="4" id="KW-1185">Reference proteome</keyword>
<dbReference type="RefSeq" id="WP_140469728.1">
    <property type="nucleotide sequence ID" value="NZ_RCYZ01000018.1"/>
</dbReference>